<evidence type="ECO:0000259" key="1">
    <source>
        <dbReference type="Pfam" id="PF00483"/>
    </source>
</evidence>
<evidence type="ECO:0000313" key="2">
    <source>
        <dbReference type="EMBL" id="AVO47665.1"/>
    </source>
</evidence>
<dbReference type="Gene3D" id="3.90.550.10">
    <property type="entry name" value="Spore Coat Polysaccharide Biosynthesis Protein SpsA, Chain A"/>
    <property type="match status" value="1"/>
</dbReference>
<feature type="domain" description="Nucleotidyl transferase" evidence="1">
    <location>
        <begin position="3"/>
        <end position="231"/>
    </location>
</feature>
<dbReference type="EMBL" id="CP027668">
    <property type="protein sequence ID" value="AVO47665.1"/>
    <property type="molecule type" value="Genomic_DNA"/>
</dbReference>
<evidence type="ECO:0000313" key="3">
    <source>
        <dbReference type="Proteomes" id="UP000237889"/>
    </source>
</evidence>
<keyword evidence="3" id="KW-1185">Reference proteome</keyword>
<protein>
    <submittedName>
        <fullName evidence="2">Glucose-1-phosphate cytidylyltransferase</fullName>
    </submittedName>
</protein>
<dbReference type="InterPro" id="IPR005835">
    <property type="entry name" value="NTP_transferase_dom"/>
</dbReference>
<dbReference type="PANTHER" id="PTHR47183:SF1">
    <property type="entry name" value="GLUCOSE-1-PHOSPHATE CYTIDYLYLTRANSFERASE"/>
    <property type="match status" value="1"/>
</dbReference>
<dbReference type="Pfam" id="PF00483">
    <property type="entry name" value="NTP_transferase"/>
    <property type="match status" value="1"/>
</dbReference>
<dbReference type="KEGG" id="phr:C6569_13500"/>
<name>A0A2S0NHM0_9HYPH</name>
<dbReference type="InterPro" id="IPR029044">
    <property type="entry name" value="Nucleotide-diphossugar_trans"/>
</dbReference>
<dbReference type="InterPro" id="IPR013446">
    <property type="entry name" value="G1P_cyt_trans-like"/>
</dbReference>
<dbReference type="SUPFAM" id="SSF53448">
    <property type="entry name" value="Nucleotide-diphospho-sugar transferases"/>
    <property type="match status" value="1"/>
</dbReference>
<dbReference type="Proteomes" id="UP000237889">
    <property type="component" value="Chromosome"/>
</dbReference>
<sequence length="268" mass="29701">MRVVILAGGRGTRISEETDVKPKPMVDIGGRPILWHIMRHYAAQGFDDFIIAGGYKADVIKRFFLDEVRMAGDLTVDTRRGRVTRSGPAFDNWRVRIVNTGLDTNTGGRILRLKPHLDGAPFLVTYGDGVCDVPMQAVIDQHRAQGHLATITAVHPPARFGGLRFDGDEVAGFVEKPQIGEGWINGGFAVFEPGVFDYLALDGDEGSLEVALYERLAREGKLGAYRHEGFWQCVDTLRELRLLQSLWDGGRAPWKTWTDEPVRSVAAA</sequence>
<dbReference type="OrthoDB" id="9814110at2"/>
<proteinExistence type="predicted"/>
<accession>A0A2S0NHM0</accession>
<dbReference type="CDD" id="cd02524">
    <property type="entry name" value="G1P_cytidylyltransferase"/>
    <property type="match status" value="1"/>
</dbReference>
<dbReference type="NCBIfam" id="TIGR02623">
    <property type="entry name" value="G1P_cyt_trans"/>
    <property type="match status" value="1"/>
</dbReference>
<reference evidence="2 3" key="1">
    <citation type="submission" date="2018-03" db="EMBL/GenBank/DDBJ databases">
        <title>Genome sequencing of Phreatobacter sp.</title>
        <authorList>
            <person name="Kim S.-J."/>
            <person name="Heo J."/>
            <person name="Kwon S.-W."/>
        </authorList>
    </citation>
    <scope>NUCLEOTIDE SEQUENCE [LARGE SCALE GENOMIC DNA]</scope>
    <source>
        <strain evidence="2 3">S-12</strain>
    </source>
</reference>
<dbReference type="GO" id="GO:0047343">
    <property type="term" value="F:glucose-1-phosphate cytidylyltransferase activity"/>
    <property type="evidence" value="ECO:0007669"/>
    <property type="project" value="InterPro"/>
</dbReference>
<dbReference type="AlphaFoldDB" id="A0A2S0NHM0"/>
<dbReference type="GO" id="GO:0009243">
    <property type="term" value="P:O antigen biosynthetic process"/>
    <property type="evidence" value="ECO:0007669"/>
    <property type="project" value="InterPro"/>
</dbReference>
<dbReference type="InterPro" id="IPR046981">
    <property type="entry name" value="G1P_cyt_trans"/>
</dbReference>
<organism evidence="2 3">
    <name type="scientific">Phreatobacter cathodiphilus</name>
    <dbReference type="NCBI Taxonomy" id="1868589"/>
    <lineage>
        <taxon>Bacteria</taxon>
        <taxon>Pseudomonadati</taxon>
        <taxon>Pseudomonadota</taxon>
        <taxon>Alphaproteobacteria</taxon>
        <taxon>Hyphomicrobiales</taxon>
        <taxon>Phreatobacteraceae</taxon>
        <taxon>Phreatobacter</taxon>
    </lineage>
</organism>
<keyword evidence="2" id="KW-0548">Nucleotidyltransferase</keyword>
<gene>
    <name evidence="2" type="primary">rfbF</name>
    <name evidence="2" type="ORF">C6569_13500</name>
</gene>
<keyword evidence="2" id="KW-0808">Transferase</keyword>
<dbReference type="PANTHER" id="PTHR47183">
    <property type="entry name" value="GLUCOSE-1-PHOSPHATE CYTIDYLYLTRANSFERASE-RELATED"/>
    <property type="match status" value="1"/>
</dbReference>